<dbReference type="InterPro" id="IPR010619">
    <property type="entry name" value="ThrE-like_N"/>
</dbReference>
<accession>A0A7W6UZ95</accession>
<feature type="transmembrane region" description="Helical" evidence="8">
    <location>
        <begin position="207"/>
        <end position="227"/>
    </location>
</feature>
<dbReference type="InterPro" id="IPR050539">
    <property type="entry name" value="ThrE_Dicarb/AminoAcid_Exp"/>
</dbReference>
<evidence type="ECO:0000256" key="8">
    <source>
        <dbReference type="SAM" id="Phobius"/>
    </source>
</evidence>
<keyword evidence="4 8" id="KW-1133">Transmembrane helix</keyword>
<evidence type="ECO:0000313" key="16">
    <source>
        <dbReference type="Proteomes" id="UP000576087"/>
    </source>
</evidence>
<feature type="coiled-coil region" evidence="7">
    <location>
        <begin position="97"/>
        <end position="124"/>
    </location>
</feature>
<evidence type="ECO:0000259" key="9">
    <source>
        <dbReference type="Pfam" id="PF06738"/>
    </source>
</evidence>
<feature type="transmembrane region" description="Helical" evidence="8">
    <location>
        <begin position="322"/>
        <end position="346"/>
    </location>
</feature>
<organism evidence="13 16">
    <name type="scientific">Aliirhizobium cellulosilyticum</name>
    <dbReference type="NCBI Taxonomy" id="393664"/>
    <lineage>
        <taxon>Bacteria</taxon>
        <taxon>Pseudomonadati</taxon>
        <taxon>Pseudomonadota</taxon>
        <taxon>Alphaproteobacteria</taxon>
        <taxon>Hyphomicrobiales</taxon>
        <taxon>Rhizobiaceae</taxon>
        <taxon>Aliirhizobium</taxon>
    </lineage>
</organism>
<dbReference type="Proteomes" id="UP000520770">
    <property type="component" value="Unassembled WGS sequence"/>
</dbReference>
<feature type="transmembrane region" description="Helical" evidence="8">
    <location>
        <begin position="154"/>
        <end position="172"/>
    </location>
</feature>
<keyword evidence="3 8" id="KW-0812">Transmembrane</keyword>
<comment type="similarity">
    <text evidence="6">Belongs to the ThrE exporter (TC 2.A.79) family.</text>
</comment>
<name>A0A7W6UZ95_9HYPH</name>
<evidence type="ECO:0000256" key="6">
    <source>
        <dbReference type="ARBA" id="ARBA00034125"/>
    </source>
</evidence>
<evidence type="ECO:0000313" key="14">
    <source>
        <dbReference type="Proteomes" id="UP000520770"/>
    </source>
</evidence>
<proteinExistence type="inferred from homology"/>
<dbReference type="PANTHER" id="PTHR34390">
    <property type="entry name" value="UPF0442 PROTEIN YJJB-RELATED"/>
    <property type="match status" value="1"/>
</dbReference>
<dbReference type="Proteomes" id="UP000524535">
    <property type="component" value="Unassembled WGS sequence"/>
</dbReference>
<protein>
    <submittedName>
        <fullName evidence="13">Uncharacterized membrane protein YjjP (DUF1212 family)</fullName>
    </submittedName>
</protein>
<dbReference type="EMBL" id="JACIGY010000003">
    <property type="protein sequence ID" value="MBB4412410.1"/>
    <property type="molecule type" value="Genomic_DNA"/>
</dbReference>
<dbReference type="EMBL" id="JACIHM010000003">
    <property type="protein sequence ID" value="MBB4447042.1"/>
    <property type="molecule type" value="Genomic_DNA"/>
</dbReference>
<dbReference type="GO" id="GO:0022857">
    <property type="term" value="F:transmembrane transporter activity"/>
    <property type="evidence" value="ECO:0007669"/>
    <property type="project" value="InterPro"/>
</dbReference>
<keyword evidence="2" id="KW-1003">Cell membrane</keyword>
<evidence type="ECO:0000256" key="4">
    <source>
        <dbReference type="ARBA" id="ARBA00022989"/>
    </source>
</evidence>
<dbReference type="GO" id="GO:0015744">
    <property type="term" value="P:succinate transport"/>
    <property type="evidence" value="ECO:0007669"/>
    <property type="project" value="TreeGrafter"/>
</dbReference>
<gene>
    <name evidence="12" type="ORF">GGE31_002923</name>
    <name evidence="11" type="ORF">GGE33_003130</name>
    <name evidence="13" type="ORF">GGE35_002864</name>
</gene>
<feature type="transmembrane region" description="Helical" evidence="8">
    <location>
        <begin position="128"/>
        <end position="148"/>
    </location>
</feature>
<feature type="transmembrane region" description="Helical" evidence="8">
    <location>
        <begin position="239"/>
        <end position="262"/>
    </location>
</feature>
<dbReference type="Proteomes" id="UP000576087">
    <property type="component" value="Unassembled WGS sequence"/>
</dbReference>
<comment type="subcellular location">
    <subcellularLocation>
        <location evidence="1">Cell membrane</location>
        <topology evidence="1">Multi-pass membrane protein</topology>
    </subcellularLocation>
</comment>
<dbReference type="RefSeq" id="WP_183824496.1">
    <property type="nucleotide sequence ID" value="NZ_JACIGW010000003.1"/>
</dbReference>
<feature type="domain" description="Threonine/Serine exporter ThrE" evidence="10">
    <location>
        <begin position="282"/>
        <end position="417"/>
    </location>
</feature>
<dbReference type="InterPro" id="IPR024528">
    <property type="entry name" value="ThrE_2"/>
</dbReference>
<feature type="transmembrane region" description="Helical" evidence="8">
    <location>
        <begin position="352"/>
        <end position="372"/>
    </location>
</feature>
<feature type="transmembrane region" description="Helical" evidence="8">
    <location>
        <begin position="392"/>
        <end position="416"/>
    </location>
</feature>
<comment type="caution">
    <text evidence="13">The sequence shown here is derived from an EMBL/GenBank/DDBJ whole genome shotgun (WGS) entry which is preliminary data.</text>
</comment>
<keyword evidence="7" id="KW-0175">Coiled coil</keyword>
<evidence type="ECO:0000313" key="12">
    <source>
        <dbReference type="EMBL" id="MBB4412410.1"/>
    </source>
</evidence>
<evidence type="ECO:0000256" key="3">
    <source>
        <dbReference type="ARBA" id="ARBA00022692"/>
    </source>
</evidence>
<keyword evidence="15" id="KW-1185">Reference proteome</keyword>
<evidence type="ECO:0000313" key="13">
    <source>
        <dbReference type="EMBL" id="MBB4447042.1"/>
    </source>
</evidence>
<dbReference type="PANTHER" id="PTHR34390:SF2">
    <property type="entry name" value="SUCCINATE TRANSPORTER SUBUNIT YJJP-RELATED"/>
    <property type="match status" value="1"/>
</dbReference>
<evidence type="ECO:0000256" key="2">
    <source>
        <dbReference type="ARBA" id="ARBA00022475"/>
    </source>
</evidence>
<keyword evidence="5 8" id="KW-0472">Membrane</keyword>
<evidence type="ECO:0000313" key="15">
    <source>
        <dbReference type="Proteomes" id="UP000524535"/>
    </source>
</evidence>
<evidence type="ECO:0000313" key="11">
    <source>
        <dbReference type="EMBL" id="MBB4349368.1"/>
    </source>
</evidence>
<evidence type="ECO:0000259" key="10">
    <source>
        <dbReference type="Pfam" id="PF12821"/>
    </source>
</evidence>
<dbReference type="GO" id="GO:0005886">
    <property type="term" value="C:plasma membrane"/>
    <property type="evidence" value="ECO:0007669"/>
    <property type="project" value="UniProtKB-SubCell"/>
</dbReference>
<reference evidence="14 15" key="1">
    <citation type="submission" date="2020-08" db="EMBL/GenBank/DDBJ databases">
        <title>Genomic Encyclopedia of Type Strains, Phase IV (KMG-V): Genome sequencing to study the core and pangenomes of soil and plant-associated prokaryotes.</title>
        <authorList>
            <person name="Whitman W."/>
        </authorList>
    </citation>
    <scope>NUCLEOTIDE SEQUENCE [LARGE SCALE GENOMIC DNA]</scope>
    <source>
        <strain evidence="12 15">SEMIA 444</strain>
        <strain evidence="11 14">SEMIA 448</strain>
        <strain evidence="13 16">SEMIA 452</strain>
    </source>
</reference>
<feature type="domain" description="Threonine/serine exporter-like N-terminal" evidence="9">
    <location>
        <begin position="23"/>
        <end position="257"/>
    </location>
</feature>
<evidence type="ECO:0000256" key="7">
    <source>
        <dbReference type="SAM" id="Coils"/>
    </source>
</evidence>
<feature type="transmembrane region" description="Helical" evidence="8">
    <location>
        <begin position="184"/>
        <end position="201"/>
    </location>
</feature>
<evidence type="ECO:0000256" key="1">
    <source>
        <dbReference type="ARBA" id="ARBA00004651"/>
    </source>
</evidence>
<dbReference type="Pfam" id="PF06738">
    <property type="entry name" value="ThrE"/>
    <property type="match status" value="1"/>
</dbReference>
<dbReference type="AlphaFoldDB" id="A0A7W6UZ95"/>
<dbReference type="EMBL" id="JACIGW010000003">
    <property type="protein sequence ID" value="MBB4349368.1"/>
    <property type="molecule type" value="Genomic_DNA"/>
</dbReference>
<sequence>MRQALETQKRTTATEVSAVRTAHFVARIGRLLFTNGADTRHVVSSITDVAQHLGQTAHVLVTSEGILVTIGTSEQFSTKVGHEITGTAVNMGRLLAIERIVDNIRDGQRDVDSIERQIDEVETSRDRYPALLVVIGVAATTGSLAMLFGSTSTVAAASFVTGVSSAFLRRVLPRICTNQIVDTFLVAILSGLVAVLTLRLTPNQSPVLALTAAGMILVPGVPLINGIREIASGHAGNGIARLTMGVAAVLAIGFALFTVGFVTGAELPVGSGPGTLHVPEDLLFSGVAAAGFALLFNVPPKGIAFCVLAGMTSHGLRTALELEAGLTLPIASLIGALAAGVIARLAAHVHRVPAVVFAFPGVVAMIPGSFGFRAGIGGLQIMAQGGATSPELVATTLGLAITTAVTTIAIGIGLALSLSSSPWDPLISRKRKA</sequence>
<dbReference type="Pfam" id="PF12821">
    <property type="entry name" value="ThrE_2"/>
    <property type="match status" value="1"/>
</dbReference>
<feature type="transmembrane region" description="Helical" evidence="8">
    <location>
        <begin position="282"/>
        <end position="310"/>
    </location>
</feature>
<evidence type="ECO:0000256" key="5">
    <source>
        <dbReference type="ARBA" id="ARBA00023136"/>
    </source>
</evidence>